<protein>
    <submittedName>
        <fullName evidence="2">Uncharacterized protein</fullName>
    </submittedName>
</protein>
<evidence type="ECO:0000256" key="1">
    <source>
        <dbReference type="SAM" id="MobiDB-lite"/>
    </source>
</evidence>
<evidence type="ECO:0000313" key="2">
    <source>
        <dbReference type="EMBL" id="MPN03441.1"/>
    </source>
</evidence>
<feature type="region of interest" description="Disordered" evidence="1">
    <location>
        <begin position="1"/>
        <end position="29"/>
    </location>
</feature>
<reference evidence="2" key="1">
    <citation type="submission" date="2019-08" db="EMBL/GenBank/DDBJ databases">
        <authorList>
            <person name="Kucharzyk K."/>
            <person name="Murdoch R.W."/>
            <person name="Higgins S."/>
            <person name="Loffler F."/>
        </authorList>
    </citation>
    <scope>NUCLEOTIDE SEQUENCE</scope>
</reference>
<name>A0A645EN60_9ZZZZ</name>
<dbReference type="EMBL" id="VSSQ01049361">
    <property type="protein sequence ID" value="MPN03441.1"/>
    <property type="molecule type" value="Genomic_DNA"/>
</dbReference>
<dbReference type="AlphaFoldDB" id="A0A645EN60"/>
<proteinExistence type="predicted"/>
<comment type="caution">
    <text evidence="2">The sequence shown here is derived from an EMBL/GenBank/DDBJ whole genome shotgun (WGS) entry which is preliminary data.</text>
</comment>
<accession>A0A645EN60</accession>
<organism evidence="2">
    <name type="scientific">bioreactor metagenome</name>
    <dbReference type="NCBI Taxonomy" id="1076179"/>
    <lineage>
        <taxon>unclassified sequences</taxon>
        <taxon>metagenomes</taxon>
        <taxon>ecological metagenomes</taxon>
    </lineage>
</organism>
<gene>
    <name evidence="2" type="ORF">SDC9_150671</name>
</gene>
<sequence length="163" mass="17468">MHDRGAFGQVRAQPHPGGIGNPHSGGDDIVEHPRELVQREHGQAAAVAPQVGPDLIEGLDMTRPGCRPHDIGQDGEDAVDVDRARLAQPVAQQMQPQVGVLGGHRGRIHFDDGADDFGGGLTSFAVHPVRPQRYRGLDARLRLADLRFGIPGVEYLARGMDGS</sequence>